<feature type="compositionally biased region" description="Polar residues" evidence="1">
    <location>
        <begin position="196"/>
        <end position="207"/>
    </location>
</feature>
<dbReference type="InterPro" id="IPR025632">
    <property type="entry name" value="DUF4290"/>
</dbReference>
<name>A0ABT4UKY3_9BACT</name>
<dbReference type="EMBL" id="JAQGEF010000013">
    <property type="protein sequence ID" value="MDA3615504.1"/>
    <property type="molecule type" value="Genomic_DNA"/>
</dbReference>
<dbReference type="Proteomes" id="UP001210231">
    <property type="component" value="Unassembled WGS sequence"/>
</dbReference>
<comment type="caution">
    <text evidence="2">The sequence shown here is derived from an EMBL/GenBank/DDBJ whole genome shotgun (WGS) entry which is preliminary data.</text>
</comment>
<feature type="region of interest" description="Disordered" evidence="1">
    <location>
        <begin position="174"/>
        <end position="267"/>
    </location>
</feature>
<sequence length="267" mass="31028">MEYNTSRGHLLMREYGRHIQKMVDYLLSIEDREARTKNAKAIIELMTFLNPQLKTIEDYKHKLWDHLHFMSDFKLNVDAPYPVPTKETYKSKPEPLPYPNRNPRYNHLGKNIELVINKALSEEDPQKKSGFAHSIAYYMKLAYSTWHKELVHDDNIRQELNAITNGELEFTNTPYVRHRTNAGNNDDYGIKRSNNKFRQGSSGSGASRMNAGGGSNMNRTNSNSNRSNNSSNRNNNNSNNNNNNRSNNNNNRNSNNNNNKFQKRNFR</sequence>
<protein>
    <submittedName>
        <fullName evidence="2">DUF4290 domain-containing protein</fullName>
    </submittedName>
</protein>
<evidence type="ECO:0000256" key="1">
    <source>
        <dbReference type="SAM" id="MobiDB-lite"/>
    </source>
</evidence>
<dbReference type="RefSeq" id="WP_407031830.1">
    <property type="nucleotide sequence ID" value="NZ_JAQGEF010000013.1"/>
</dbReference>
<accession>A0ABT4UKY3</accession>
<dbReference type="Pfam" id="PF14123">
    <property type="entry name" value="DUF4290"/>
    <property type="match status" value="1"/>
</dbReference>
<gene>
    <name evidence="2" type="ORF">O3P16_11850</name>
</gene>
<organism evidence="2 3">
    <name type="scientific">Polluticaenibacter yanchengensis</name>
    <dbReference type="NCBI Taxonomy" id="3014562"/>
    <lineage>
        <taxon>Bacteria</taxon>
        <taxon>Pseudomonadati</taxon>
        <taxon>Bacteroidota</taxon>
        <taxon>Chitinophagia</taxon>
        <taxon>Chitinophagales</taxon>
        <taxon>Chitinophagaceae</taxon>
        <taxon>Polluticaenibacter</taxon>
    </lineage>
</organism>
<reference evidence="2 3" key="1">
    <citation type="submission" date="2022-12" db="EMBL/GenBank/DDBJ databases">
        <title>Chitinophagaceae gen. sp. nov., a new member of the family Chitinophagaceae, isolated from soil in a chemical factory.</title>
        <authorList>
            <person name="Ke Z."/>
        </authorList>
    </citation>
    <scope>NUCLEOTIDE SEQUENCE [LARGE SCALE GENOMIC DNA]</scope>
    <source>
        <strain evidence="2 3">LY-5</strain>
    </source>
</reference>
<keyword evidence="3" id="KW-1185">Reference proteome</keyword>
<proteinExistence type="predicted"/>
<evidence type="ECO:0000313" key="3">
    <source>
        <dbReference type="Proteomes" id="UP001210231"/>
    </source>
</evidence>
<feature type="compositionally biased region" description="Low complexity" evidence="1">
    <location>
        <begin position="216"/>
        <end position="259"/>
    </location>
</feature>
<evidence type="ECO:0000313" key="2">
    <source>
        <dbReference type="EMBL" id="MDA3615504.1"/>
    </source>
</evidence>